<dbReference type="EMBL" id="JANBPG010001318">
    <property type="protein sequence ID" value="KAJ1890567.1"/>
    <property type="molecule type" value="Genomic_DNA"/>
</dbReference>
<name>A0ACC1I9I8_9FUNG</name>
<comment type="caution">
    <text evidence="1">The sequence shown here is derived from an EMBL/GenBank/DDBJ whole genome shotgun (WGS) entry which is preliminary data.</text>
</comment>
<keyword evidence="2" id="KW-1185">Reference proteome</keyword>
<evidence type="ECO:0000313" key="2">
    <source>
        <dbReference type="Proteomes" id="UP001150581"/>
    </source>
</evidence>
<dbReference type="Proteomes" id="UP001150581">
    <property type="component" value="Unassembled WGS sequence"/>
</dbReference>
<organism evidence="1 2">
    <name type="scientific">Kickxella alabastrina</name>
    <dbReference type="NCBI Taxonomy" id="61397"/>
    <lineage>
        <taxon>Eukaryota</taxon>
        <taxon>Fungi</taxon>
        <taxon>Fungi incertae sedis</taxon>
        <taxon>Zoopagomycota</taxon>
        <taxon>Kickxellomycotina</taxon>
        <taxon>Kickxellomycetes</taxon>
        <taxon>Kickxellales</taxon>
        <taxon>Kickxellaceae</taxon>
        <taxon>Kickxella</taxon>
    </lineage>
</organism>
<gene>
    <name evidence="1" type="ORF">LPJ66_007401</name>
</gene>
<protein>
    <submittedName>
        <fullName evidence="1">Uncharacterized protein</fullName>
    </submittedName>
</protein>
<sequence length="628" mass="66368">MDEPKKHQQDNKPPPSDNANAAQPSSKPKRSRRPKPQPAAAAAAPQQQQQSALPAAAAVVQNRPTPRTAPQKFKGPSGPADTRRPAPLAATATAPAAVAKGKDTPMDTADRSAPLPASGLKRKSRPKPKPAAATSTPAAAPASATASSTTATPTTSTRPPVNARHRQSDASKDESRAQRNPVQPNNNKRDARPNPPSPCGPSRGASRAPSPLQATQPKAKHQQPKQNPRPPRVQQQAPKAQNTPVFRQSQPISNAQKGQGSQTTQTTDDAQPAQAAQGAEVKQVPTSALPSGRLSTKVCVRWLPADLPEHVFWKTVEPALPWFDPADAGTTTQRQREILRATAPAGDISSSEENAIGSDAITPSEDATEALSEEPTTESSAPLPRMGLAPTNSITVDVYDSPALQRLDAPPYWRRFSPGKQHRSRAKPTDPSHAEIVFATPAEVDHFFRHYHGHAFAKNGSVSRAQVELAAFQYAPWSFEQSNATADPLAGTLDTDPDFLVFLNPPPPKTESEEVKPTLVHLSYAAAAAAKSATAANGSDADADAATPLINYLREIKRKTFSGASRMSVSVSASSSSVKSTVSTKLSVKLLAKPAVPPPRSGKGAPAAANSKSSAEHASSKRKSRRNR</sequence>
<proteinExistence type="predicted"/>
<accession>A0ACC1I9I8</accession>
<evidence type="ECO:0000313" key="1">
    <source>
        <dbReference type="EMBL" id="KAJ1890567.1"/>
    </source>
</evidence>
<reference evidence="1" key="1">
    <citation type="submission" date="2022-07" db="EMBL/GenBank/DDBJ databases">
        <title>Phylogenomic reconstructions and comparative analyses of Kickxellomycotina fungi.</title>
        <authorList>
            <person name="Reynolds N.K."/>
            <person name="Stajich J.E."/>
            <person name="Barry K."/>
            <person name="Grigoriev I.V."/>
            <person name="Crous P."/>
            <person name="Smith M.E."/>
        </authorList>
    </citation>
    <scope>NUCLEOTIDE SEQUENCE</scope>
    <source>
        <strain evidence="1">Benny 63K</strain>
    </source>
</reference>